<name>A0A1M6WNQ3_9FIRM</name>
<feature type="transmembrane region" description="Helical" evidence="2">
    <location>
        <begin position="94"/>
        <end position="113"/>
    </location>
</feature>
<feature type="transmembrane region" description="Helical" evidence="2">
    <location>
        <begin position="207"/>
        <end position="228"/>
    </location>
</feature>
<feature type="transmembrane region" description="Helical" evidence="2">
    <location>
        <begin position="173"/>
        <end position="195"/>
    </location>
</feature>
<dbReference type="PANTHER" id="PTHR46558:SF4">
    <property type="entry name" value="DNA-BIDING PHAGE PROTEIN"/>
    <property type="match status" value="1"/>
</dbReference>
<dbReference type="SMART" id="SM00530">
    <property type="entry name" value="HTH_XRE"/>
    <property type="match status" value="1"/>
</dbReference>
<evidence type="ECO:0000256" key="2">
    <source>
        <dbReference type="SAM" id="Phobius"/>
    </source>
</evidence>
<dbReference type="PROSITE" id="PS50943">
    <property type="entry name" value="HTH_CROC1"/>
    <property type="match status" value="1"/>
</dbReference>
<dbReference type="GO" id="GO:0003677">
    <property type="term" value="F:DNA binding"/>
    <property type="evidence" value="ECO:0007669"/>
    <property type="project" value="UniProtKB-KW"/>
</dbReference>
<keyword evidence="2" id="KW-0472">Membrane</keyword>
<protein>
    <submittedName>
        <fullName evidence="4">Helix-turn-helix domain-containing protein</fullName>
    </submittedName>
</protein>
<evidence type="ECO:0000313" key="5">
    <source>
        <dbReference type="Proteomes" id="UP000184386"/>
    </source>
</evidence>
<keyword evidence="2" id="KW-0812">Transmembrane</keyword>
<dbReference type="STRING" id="1121322.SAMN02745136_03752"/>
<dbReference type="EMBL" id="FRAC01000020">
    <property type="protein sequence ID" value="SHK95328.1"/>
    <property type="molecule type" value="Genomic_DNA"/>
</dbReference>
<dbReference type="OrthoDB" id="9801008at2"/>
<gene>
    <name evidence="4" type="ORF">SAMN02745136_03752</name>
</gene>
<reference evidence="4 5" key="1">
    <citation type="submission" date="2016-11" db="EMBL/GenBank/DDBJ databases">
        <authorList>
            <person name="Jaros S."/>
            <person name="Januszkiewicz K."/>
            <person name="Wedrychowicz H."/>
        </authorList>
    </citation>
    <scope>NUCLEOTIDE SEQUENCE [LARGE SCALE GENOMIC DNA]</scope>
    <source>
        <strain evidence="4 5">DSM 15929</strain>
    </source>
</reference>
<evidence type="ECO:0000259" key="3">
    <source>
        <dbReference type="PROSITE" id="PS50943"/>
    </source>
</evidence>
<feature type="transmembrane region" description="Helical" evidence="2">
    <location>
        <begin position="267"/>
        <end position="288"/>
    </location>
</feature>
<dbReference type="Pfam" id="PF01381">
    <property type="entry name" value="HTH_3"/>
    <property type="match status" value="1"/>
</dbReference>
<evidence type="ECO:0000256" key="1">
    <source>
        <dbReference type="ARBA" id="ARBA00023125"/>
    </source>
</evidence>
<keyword evidence="2" id="KW-1133">Transmembrane helix</keyword>
<dbReference type="PANTHER" id="PTHR46558">
    <property type="entry name" value="TRACRIPTIONAL REGULATORY PROTEIN-RELATED-RELATED"/>
    <property type="match status" value="1"/>
</dbReference>
<feature type="transmembrane region" description="Helical" evidence="2">
    <location>
        <begin position="146"/>
        <end position="167"/>
    </location>
</feature>
<dbReference type="AlphaFoldDB" id="A0A1M6WNQ3"/>
<evidence type="ECO:0000313" key="4">
    <source>
        <dbReference type="EMBL" id="SHK95328.1"/>
    </source>
</evidence>
<feature type="domain" description="HTH cro/C1-type" evidence="3">
    <location>
        <begin position="11"/>
        <end position="65"/>
    </location>
</feature>
<dbReference type="Gene3D" id="1.10.260.40">
    <property type="entry name" value="lambda repressor-like DNA-binding domains"/>
    <property type="match status" value="1"/>
</dbReference>
<proteinExistence type="predicted"/>
<dbReference type="SUPFAM" id="SSF47413">
    <property type="entry name" value="lambda repressor-like DNA-binding domains"/>
    <property type="match status" value="1"/>
</dbReference>
<dbReference type="Proteomes" id="UP000184386">
    <property type="component" value="Unassembled WGS sequence"/>
</dbReference>
<organism evidence="4 5">
    <name type="scientific">Anaerocolumna jejuensis DSM 15929</name>
    <dbReference type="NCBI Taxonomy" id="1121322"/>
    <lineage>
        <taxon>Bacteria</taxon>
        <taxon>Bacillati</taxon>
        <taxon>Bacillota</taxon>
        <taxon>Clostridia</taxon>
        <taxon>Lachnospirales</taxon>
        <taxon>Lachnospiraceae</taxon>
        <taxon>Anaerocolumna</taxon>
    </lineage>
</organism>
<sequence>MEDKKSFGDYITKRRKEVGLTQREFAEKLFVTESAVSKWERGISYPDIALIRDICEILNISEHELLTASDDVQSRNSERLANKYIRMVNTYKNILIFLYGISLVTCFICNLAVQHKLSWFFIVMASELTAISLTLVPVLVPTKKALLTLGSFTLSLSLLLLICNIYTGGDWFIISFVSVIFGLSLVFLPFILHNIYLPSVFSDKKALLYFTTESLLLILLIFLCSLYTKGSWFFSHGLPIAGFSLLLPWSIMLLIRYARINIFFKTAGCFALVSAFDYTFQGFMHFILKDGSSPDFQYDFTNWNDVTINGNINIIVFLLLLIFAVLFLAAGIAQCLNLFQVKKETEK</sequence>
<dbReference type="InterPro" id="IPR001387">
    <property type="entry name" value="Cro/C1-type_HTH"/>
</dbReference>
<accession>A0A1M6WNQ3</accession>
<feature type="transmembrane region" description="Helical" evidence="2">
    <location>
        <begin position="234"/>
        <end position="255"/>
    </location>
</feature>
<dbReference type="CDD" id="cd00093">
    <property type="entry name" value="HTH_XRE"/>
    <property type="match status" value="1"/>
</dbReference>
<dbReference type="InterPro" id="IPR010982">
    <property type="entry name" value="Lambda_DNA-bd_dom_sf"/>
</dbReference>
<feature type="transmembrane region" description="Helical" evidence="2">
    <location>
        <begin position="314"/>
        <end position="339"/>
    </location>
</feature>
<keyword evidence="5" id="KW-1185">Reference proteome</keyword>
<dbReference type="RefSeq" id="WP_073278372.1">
    <property type="nucleotide sequence ID" value="NZ_FRAC01000020.1"/>
</dbReference>
<keyword evidence="1" id="KW-0238">DNA-binding</keyword>
<feature type="transmembrane region" description="Helical" evidence="2">
    <location>
        <begin position="119"/>
        <end position="139"/>
    </location>
</feature>